<dbReference type="Gene3D" id="3.40.640.10">
    <property type="entry name" value="Type I PLP-dependent aspartate aminotransferase-like (Major domain)"/>
    <property type="match status" value="1"/>
</dbReference>
<dbReference type="NCBIfam" id="TIGR04350">
    <property type="entry name" value="C_S_lyase_PatB"/>
    <property type="match status" value="1"/>
</dbReference>
<evidence type="ECO:0000313" key="8">
    <source>
        <dbReference type="Proteomes" id="UP000005798"/>
    </source>
</evidence>
<comment type="caution">
    <text evidence="7">The sequence shown here is derived from an EMBL/GenBank/DDBJ whole genome shotgun (WGS) entry which is preliminary data.</text>
</comment>
<evidence type="ECO:0000256" key="2">
    <source>
        <dbReference type="ARBA" id="ARBA00012224"/>
    </source>
</evidence>
<proteinExistence type="inferred from homology"/>
<dbReference type="Gene3D" id="3.90.1150.10">
    <property type="entry name" value="Aspartate Aminotransferase, domain 1"/>
    <property type="match status" value="1"/>
</dbReference>
<reference evidence="7" key="2">
    <citation type="submission" date="2014-06" db="EMBL/GenBank/DDBJ databases">
        <title>Draft genome sequence of Clostridium ramosum(DSM 1402).</title>
        <authorList>
            <person name="Sudarsanam P."/>
            <person name="Ley R."/>
            <person name="Guruge J."/>
            <person name="Turnbaugh P.J."/>
            <person name="Mahowald M."/>
            <person name="Liep D."/>
            <person name="Gordon J."/>
        </authorList>
    </citation>
    <scope>NUCLEOTIDE SEQUENCE</scope>
    <source>
        <strain evidence="7">DSM 1402</strain>
    </source>
</reference>
<sequence length="405" mass="46026">MLNNGGREMKYDFETLVDRSQNGSAKWNGMKDHNPAVAKNIAPLSVADLDLKLAPEIAEGMLEFMQNNPVFGYTNGTAAYYDAVINWMKDKHNYQVEKEWIVLSNGVVPALSDGVTAFTEENDGVIIFTPVYYPFYRAIELNNRRVQRCPLINHENSYQIDFDKFEELAKQANTKLLILCNPHNPVGRVWKKEELEKIADICLNNGIIILSDEIHEDLTMPGYTHYPIAVLSEVIGDITVTCTAPSKSFNIAGLQGSNIIIKNKELRAKFIAQQEKKGFFTLNTLSFEATRLAYTKGDAWLAEFKTLIHHNYDILVDFIKKNFPSVTVYPLEGTYLAWLDFRNLGYDYLELEKKMIAADLYLDEGYVFGQEGEGFERINIACPTWVLKEALERLKNAFSGPQVSK</sequence>
<evidence type="ECO:0000256" key="3">
    <source>
        <dbReference type="ARBA" id="ARBA00022898"/>
    </source>
</evidence>
<protein>
    <recommendedName>
        <fullName evidence="2">cysteine-S-conjugate beta-lyase</fullName>
        <ecNumber evidence="2">4.4.1.13</ecNumber>
    </recommendedName>
</protein>
<dbReference type="InterPro" id="IPR004839">
    <property type="entry name" value="Aminotransferase_I/II_large"/>
</dbReference>
<evidence type="ECO:0000256" key="5">
    <source>
        <dbReference type="ARBA" id="ARBA00037974"/>
    </source>
</evidence>
<dbReference type="InterPro" id="IPR051798">
    <property type="entry name" value="Class-II_PLP-Dep_Aminotrans"/>
</dbReference>
<reference evidence="7" key="1">
    <citation type="submission" date="2007-11" db="EMBL/GenBank/DDBJ databases">
        <authorList>
            <person name="Fulton L."/>
            <person name="Clifton S."/>
            <person name="Fulton B."/>
            <person name="Xu J."/>
            <person name="Minx P."/>
            <person name="Pepin K.H."/>
            <person name="Johnson M."/>
            <person name="Thiruvilangam P."/>
            <person name="Bhonagiri V."/>
            <person name="Nash W.E."/>
            <person name="Mardis E.R."/>
            <person name="Wilson R.K."/>
        </authorList>
    </citation>
    <scope>NUCLEOTIDE SEQUENCE [LARGE SCALE GENOMIC DNA]</scope>
    <source>
        <strain evidence="7">DSM 1402</strain>
    </source>
</reference>
<gene>
    <name evidence="7" type="primary">hly</name>
    <name evidence="7" type="ORF">CLORAM_02807</name>
</gene>
<dbReference type="InterPro" id="IPR015421">
    <property type="entry name" value="PyrdxlP-dep_Trfase_major"/>
</dbReference>
<name>B0N873_9FIRM</name>
<dbReference type="InterPro" id="IPR027619">
    <property type="entry name" value="C-S_lyase_PatB-like"/>
</dbReference>
<dbReference type="eggNOG" id="COG1168">
    <property type="taxonomic scope" value="Bacteria"/>
</dbReference>
<dbReference type="CDD" id="cd00609">
    <property type="entry name" value="AAT_like"/>
    <property type="match status" value="1"/>
</dbReference>
<dbReference type="EC" id="4.4.1.13" evidence="2"/>
<keyword evidence="4" id="KW-0456">Lyase</keyword>
<evidence type="ECO:0000313" key="7">
    <source>
        <dbReference type="EMBL" id="EDS18011.1"/>
    </source>
</evidence>
<accession>B0N873</accession>
<keyword evidence="3" id="KW-0663">Pyridoxal phosphate</keyword>
<dbReference type="GO" id="GO:0047804">
    <property type="term" value="F:cysteine-S-conjugate beta-lyase activity"/>
    <property type="evidence" value="ECO:0007669"/>
    <property type="project" value="UniProtKB-EC"/>
</dbReference>
<comment type="similarity">
    <text evidence="5">Belongs to the class-II pyridoxal-phosphate-dependent aminotransferase family. MalY/PatB cystathionine beta-lyase subfamily.</text>
</comment>
<keyword evidence="8" id="KW-1185">Reference proteome</keyword>
<dbReference type="InterPro" id="IPR015422">
    <property type="entry name" value="PyrdxlP-dep_Trfase_small"/>
</dbReference>
<dbReference type="EMBL" id="ABFX02000008">
    <property type="protein sequence ID" value="EDS18011.1"/>
    <property type="molecule type" value="Genomic_DNA"/>
</dbReference>
<feature type="domain" description="Aminotransferase class I/classII large" evidence="6">
    <location>
        <begin position="44"/>
        <end position="394"/>
    </location>
</feature>
<dbReference type="HOGENOM" id="CLU_017584_15_0_9"/>
<evidence type="ECO:0000256" key="4">
    <source>
        <dbReference type="ARBA" id="ARBA00023239"/>
    </source>
</evidence>
<dbReference type="GO" id="GO:0030170">
    <property type="term" value="F:pyridoxal phosphate binding"/>
    <property type="evidence" value="ECO:0007669"/>
    <property type="project" value="InterPro"/>
</dbReference>
<dbReference type="AlphaFoldDB" id="B0N873"/>
<dbReference type="Pfam" id="PF00155">
    <property type="entry name" value="Aminotran_1_2"/>
    <property type="match status" value="1"/>
</dbReference>
<organism evidence="7 8">
    <name type="scientific">Thomasclavelia ramosa DSM 1402</name>
    <dbReference type="NCBI Taxonomy" id="445974"/>
    <lineage>
        <taxon>Bacteria</taxon>
        <taxon>Bacillati</taxon>
        <taxon>Bacillota</taxon>
        <taxon>Erysipelotrichia</taxon>
        <taxon>Erysipelotrichales</taxon>
        <taxon>Coprobacillaceae</taxon>
        <taxon>Thomasclavelia</taxon>
    </lineage>
</organism>
<dbReference type="InterPro" id="IPR015424">
    <property type="entry name" value="PyrdxlP-dep_Trfase"/>
</dbReference>
<dbReference type="PANTHER" id="PTHR43525">
    <property type="entry name" value="PROTEIN MALY"/>
    <property type="match status" value="1"/>
</dbReference>
<dbReference type="PANTHER" id="PTHR43525:SF1">
    <property type="entry name" value="PROTEIN MALY"/>
    <property type="match status" value="1"/>
</dbReference>
<dbReference type="SUPFAM" id="SSF53383">
    <property type="entry name" value="PLP-dependent transferases"/>
    <property type="match status" value="1"/>
</dbReference>
<evidence type="ECO:0000259" key="6">
    <source>
        <dbReference type="Pfam" id="PF00155"/>
    </source>
</evidence>
<evidence type="ECO:0000256" key="1">
    <source>
        <dbReference type="ARBA" id="ARBA00001933"/>
    </source>
</evidence>
<dbReference type="Proteomes" id="UP000005798">
    <property type="component" value="Unassembled WGS sequence"/>
</dbReference>
<comment type="cofactor">
    <cofactor evidence="1">
        <name>pyridoxal 5'-phosphate</name>
        <dbReference type="ChEBI" id="CHEBI:597326"/>
    </cofactor>
</comment>